<evidence type="ECO:0000313" key="3">
    <source>
        <dbReference type="EMBL" id="MBF2712717.1"/>
    </source>
</evidence>
<gene>
    <name evidence="3" type="ORF">IEI95_000350</name>
</gene>
<dbReference type="RefSeq" id="WP_194415637.1">
    <property type="nucleotide sequence ID" value="NZ_JACXXJ020000001.1"/>
</dbReference>
<dbReference type="AlphaFoldDB" id="A0AAE2RA48"/>
<proteinExistence type="predicted"/>
<comment type="caution">
    <text evidence="3">The sequence shown here is derived from an EMBL/GenBank/DDBJ whole genome shotgun (WGS) entry which is preliminary data.</text>
</comment>
<keyword evidence="2" id="KW-1133">Transmembrane helix</keyword>
<geneLocation type="plasmid" evidence="3">
    <name>unnamed1</name>
</geneLocation>
<keyword evidence="3" id="KW-0614">Plasmid</keyword>
<keyword evidence="2" id="KW-0472">Membrane</keyword>
<evidence type="ECO:0000256" key="2">
    <source>
        <dbReference type="SAM" id="Phobius"/>
    </source>
</evidence>
<evidence type="ECO:0000313" key="4">
    <source>
        <dbReference type="Proteomes" id="UP000655037"/>
    </source>
</evidence>
<feature type="transmembrane region" description="Helical" evidence="2">
    <location>
        <begin position="22"/>
        <end position="40"/>
    </location>
</feature>
<reference evidence="3" key="1">
    <citation type="submission" date="2020-11" db="EMBL/GenBank/DDBJ databases">
        <title>Agrobacterium vitis strain K377 genome.</title>
        <authorList>
            <person name="Xi H."/>
        </authorList>
    </citation>
    <scope>NUCLEOTIDE SEQUENCE</scope>
    <source>
        <strain evidence="3">K377</strain>
        <plasmid evidence="3">unnamed1</plasmid>
    </source>
</reference>
<evidence type="ECO:0000256" key="1">
    <source>
        <dbReference type="SAM" id="MobiDB-lite"/>
    </source>
</evidence>
<sequence length="113" mass="12663">MATQVQNDRAAINDAESKPGAAGDYVFSITNAVIAVLFFIRSREYSHFCILQDNPMRSGRQILTALRPIEIETNAADRKSGLLRFESTAQIKLTKELKTTVWLPFEFANCPGR</sequence>
<keyword evidence="2" id="KW-0812">Transmembrane</keyword>
<dbReference type="EMBL" id="JACXXJ020000001">
    <property type="protein sequence ID" value="MBF2712717.1"/>
    <property type="molecule type" value="Genomic_DNA"/>
</dbReference>
<feature type="region of interest" description="Disordered" evidence="1">
    <location>
        <begin position="1"/>
        <end position="22"/>
    </location>
</feature>
<protein>
    <submittedName>
        <fullName evidence="3">Uncharacterized protein</fullName>
    </submittedName>
</protein>
<dbReference type="Proteomes" id="UP000655037">
    <property type="component" value="Unassembled WGS sequence"/>
</dbReference>
<organism evidence="3 4">
    <name type="scientific">Agrobacterium vitis</name>
    <name type="common">Rhizobium vitis</name>
    <dbReference type="NCBI Taxonomy" id="373"/>
    <lineage>
        <taxon>Bacteria</taxon>
        <taxon>Pseudomonadati</taxon>
        <taxon>Pseudomonadota</taxon>
        <taxon>Alphaproteobacteria</taxon>
        <taxon>Hyphomicrobiales</taxon>
        <taxon>Rhizobiaceae</taxon>
        <taxon>Rhizobium/Agrobacterium group</taxon>
        <taxon>Agrobacterium</taxon>
    </lineage>
</organism>
<name>A0AAE2RA48_AGRVI</name>
<accession>A0AAE2RA48</accession>